<accession>A0ABT5YYK8</accession>
<dbReference type="Gene3D" id="2.30.110.10">
    <property type="entry name" value="Electron Transport, Fmn-binding Protein, Chain A"/>
    <property type="match status" value="1"/>
</dbReference>
<name>A0ABT5YYK8_9ACTN</name>
<dbReference type="SMART" id="SM00903">
    <property type="entry name" value="Flavin_Reduct"/>
    <property type="match status" value="1"/>
</dbReference>
<dbReference type="PANTHER" id="PTHR30466:SF1">
    <property type="entry name" value="FMN REDUCTASE (NADH) RUTF"/>
    <property type="match status" value="1"/>
</dbReference>
<sequence length="169" mass="18213">MTITKPVGGESATLRDCLARWPSGVAVVTTVDQDGARRGFTATAFSSLSARPPLVLVCLDRSADCHPAFDGAEAMAVHLLRDDQAQLATRFATKAADKYEDLSSTPGLSRVPLLDDVLARLECELVNRFDGGDHVILVGLVRRSEVFPGEPLVYCGRLFRSLPPEESSV</sequence>
<evidence type="ECO:0000256" key="1">
    <source>
        <dbReference type="ARBA" id="ARBA00023002"/>
    </source>
</evidence>
<reference evidence="3 4" key="1">
    <citation type="submission" date="2023-03" db="EMBL/GenBank/DDBJ databases">
        <title>Draft genome sequence of type strain Streptomyces ferralitis JCM 14344.</title>
        <authorList>
            <person name="Klaysubun C."/>
            <person name="Duangmal K."/>
        </authorList>
    </citation>
    <scope>NUCLEOTIDE SEQUENCE [LARGE SCALE GENOMIC DNA]</scope>
    <source>
        <strain evidence="3 4">JCM 14344</strain>
    </source>
</reference>
<gene>
    <name evidence="3" type="ORF">P2L57_12390</name>
</gene>
<protein>
    <submittedName>
        <fullName evidence="3">Flavin reductase family protein</fullName>
    </submittedName>
</protein>
<dbReference type="InterPro" id="IPR050268">
    <property type="entry name" value="NADH-dep_flavin_reductase"/>
</dbReference>
<evidence type="ECO:0000313" key="3">
    <source>
        <dbReference type="EMBL" id="MDF2256502.1"/>
    </source>
</evidence>
<dbReference type="PANTHER" id="PTHR30466">
    <property type="entry name" value="FLAVIN REDUCTASE"/>
    <property type="match status" value="1"/>
</dbReference>
<dbReference type="Proteomes" id="UP001220022">
    <property type="component" value="Unassembled WGS sequence"/>
</dbReference>
<comment type="caution">
    <text evidence="3">The sequence shown here is derived from an EMBL/GenBank/DDBJ whole genome shotgun (WGS) entry which is preliminary data.</text>
</comment>
<proteinExistence type="predicted"/>
<dbReference type="Pfam" id="PF01613">
    <property type="entry name" value="Flavin_Reduct"/>
    <property type="match status" value="1"/>
</dbReference>
<keyword evidence="1" id="KW-0560">Oxidoreductase</keyword>
<dbReference type="EMBL" id="JARHTQ010000006">
    <property type="protein sequence ID" value="MDF2256502.1"/>
    <property type="molecule type" value="Genomic_DNA"/>
</dbReference>
<dbReference type="RefSeq" id="WP_275812736.1">
    <property type="nucleotide sequence ID" value="NZ_BAAANM010000004.1"/>
</dbReference>
<keyword evidence="4" id="KW-1185">Reference proteome</keyword>
<evidence type="ECO:0000313" key="4">
    <source>
        <dbReference type="Proteomes" id="UP001220022"/>
    </source>
</evidence>
<feature type="domain" description="Flavin reductase like" evidence="2">
    <location>
        <begin position="18"/>
        <end position="161"/>
    </location>
</feature>
<dbReference type="InterPro" id="IPR012349">
    <property type="entry name" value="Split_barrel_FMN-bd"/>
</dbReference>
<evidence type="ECO:0000259" key="2">
    <source>
        <dbReference type="SMART" id="SM00903"/>
    </source>
</evidence>
<dbReference type="InterPro" id="IPR002563">
    <property type="entry name" value="Flavin_Rdtase-like_dom"/>
</dbReference>
<organism evidence="3 4">
    <name type="scientific">Streptantibioticus ferralitis</name>
    <dbReference type="NCBI Taxonomy" id="236510"/>
    <lineage>
        <taxon>Bacteria</taxon>
        <taxon>Bacillati</taxon>
        <taxon>Actinomycetota</taxon>
        <taxon>Actinomycetes</taxon>
        <taxon>Kitasatosporales</taxon>
        <taxon>Streptomycetaceae</taxon>
        <taxon>Streptantibioticus</taxon>
    </lineage>
</organism>
<dbReference type="SUPFAM" id="SSF50475">
    <property type="entry name" value="FMN-binding split barrel"/>
    <property type="match status" value="1"/>
</dbReference>